<reference evidence="3 4" key="1">
    <citation type="journal article" date="2018" name="IMA Fungus">
        <title>IMA Genome-F 9: Draft genome sequence of Annulohypoxylon stygium, Aspergillus mulundensis, Berkeleyomyces basicola (syn. Thielaviopsis basicola), Ceratocystis smalleyi, two Cercospora beticola strains, Coleophoma cylindrospora, Fusarium fracticaudum, Phialophora cf. hyalina, and Morchella septimelata.</title>
        <authorList>
            <person name="Wingfield B.D."/>
            <person name="Bills G.F."/>
            <person name="Dong Y."/>
            <person name="Huang W."/>
            <person name="Nel W.J."/>
            <person name="Swalarsk-Parry B.S."/>
            <person name="Vaghefi N."/>
            <person name="Wilken P.M."/>
            <person name="An Z."/>
            <person name="de Beer Z.W."/>
            <person name="De Vos L."/>
            <person name="Chen L."/>
            <person name="Duong T.A."/>
            <person name="Gao Y."/>
            <person name="Hammerbacher A."/>
            <person name="Kikkert J.R."/>
            <person name="Li Y."/>
            <person name="Li H."/>
            <person name="Li K."/>
            <person name="Li Q."/>
            <person name="Liu X."/>
            <person name="Ma X."/>
            <person name="Naidoo K."/>
            <person name="Pethybridge S.J."/>
            <person name="Sun J."/>
            <person name="Steenkamp E.T."/>
            <person name="van der Nest M.A."/>
            <person name="van Wyk S."/>
            <person name="Wingfield M.J."/>
            <person name="Xiong C."/>
            <person name="Yue Q."/>
            <person name="Zhang X."/>
        </authorList>
    </citation>
    <scope>NUCLEOTIDE SEQUENCE [LARGE SCALE GENOMIC DNA]</scope>
    <source>
        <strain evidence="3 4">BP5796</strain>
    </source>
</reference>
<dbReference type="Pfam" id="PF03318">
    <property type="entry name" value="ETX_MTX2"/>
    <property type="match status" value="1"/>
</dbReference>
<dbReference type="AlphaFoldDB" id="A0A3D8RJG0"/>
<comment type="caution">
    <text evidence="3">The sequence shown here is derived from an EMBL/GenBank/DDBJ whole genome shotgun (WGS) entry which is preliminary data.</text>
</comment>
<dbReference type="Gene3D" id="2.170.15.10">
    <property type="entry name" value="Proaerolysin, chain A, domain 3"/>
    <property type="match status" value="1"/>
</dbReference>
<name>A0A3D8RJG0_9HELO</name>
<feature type="signal peptide" evidence="2">
    <location>
        <begin position="1"/>
        <end position="21"/>
    </location>
</feature>
<dbReference type="Proteomes" id="UP000256328">
    <property type="component" value="Unassembled WGS sequence"/>
</dbReference>
<accession>A0A3D8RJG0</accession>
<evidence type="ECO:0000313" key="4">
    <source>
        <dbReference type="Proteomes" id="UP000256328"/>
    </source>
</evidence>
<dbReference type="OrthoDB" id="5299321at2759"/>
<sequence length="436" mass="45617">MVHSAALFALAILSATQHVVASPTRVLPDRVPNRVLHPRATITASPPASMTPDITDHGSLDQNAIDQLIASLLSSASPVPPPTTNATRSPLKARQTAAPARGLSTNGAFLSYYGGAPDSDKTNCSAWSFEGPIIGMEATMGSSNFRGLKLTGLSGNTTDISGGLETVVAPGPFSLAANERFTEFIVWETPNVQVSGFSFKTDAGQSYEALSSMTQNPGNTLTKTSLKVGSGMIARMYGTMCSVGIMGNLGIDFLDDLASISITNMTYSGFTNDLAPTAVGSQFSVGSQILDNRNSSIQQQMTLTTANAVTQSRTITTGSTWSTGGSVTADSEVSMPFIAKTKITTTATWSLGGSSDVQELTSETKTTTAAFPLSCPAKKYCIANASFMMFKIDVNAEATFTAKTKAGSSYSWVQKAEYKGQDSAAMQLTVDEANGA</sequence>
<evidence type="ECO:0000313" key="3">
    <source>
        <dbReference type="EMBL" id="RDW74182.1"/>
    </source>
</evidence>
<feature type="chain" id="PRO_5017563984" evidence="2">
    <location>
        <begin position="22"/>
        <end position="436"/>
    </location>
</feature>
<gene>
    <name evidence="3" type="ORF">BP5796_07624</name>
</gene>
<keyword evidence="2" id="KW-0732">Signal</keyword>
<proteinExistence type="predicted"/>
<feature type="region of interest" description="Disordered" evidence="1">
    <location>
        <begin position="74"/>
        <end position="98"/>
    </location>
</feature>
<dbReference type="EMBL" id="PDLN01000010">
    <property type="protein sequence ID" value="RDW74182.1"/>
    <property type="molecule type" value="Genomic_DNA"/>
</dbReference>
<dbReference type="SUPFAM" id="SSF56973">
    <property type="entry name" value="Aerolisin/ETX pore-forming domain"/>
    <property type="match status" value="1"/>
</dbReference>
<protein>
    <submittedName>
        <fullName evidence="3">Uncharacterized protein</fullName>
    </submittedName>
</protein>
<evidence type="ECO:0000256" key="2">
    <source>
        <dbReference type="SAM" id="SignalP"/>
    </source>
</evidence>
<dbReference type="InterPro" id="IPR004991">
    <property type="entry name" value="Aerolysin-like"/>
</dbReference>
<organism evidence="3 4">
    <name type="scientific">Coleophoma crateriformis</name>
    <dbReference type="NCBI Taxonomy" id="565419"/>
    <lineage>
        <taxon>Eukaryota</taxon>
        <taxon>Fungi</taxon>
        <taxon>Dikarya</taxon>
        <taxon>Ascomycota</taxon>
        <taxon>Pezizomycotina</taxon>
        <taxon>Leotiomycetes</taxon>
        <taxon>Helotiales</taxon>
        <taxon>Dermateaceae</taxon>
        <taxon>Coleophoma</taxon>
    </lineage>
</organism>
<keyword evidence="4" id="KW-1185">Reference proteome</keyword>
<evidence type="ECO:0000256" key="1">
    <source>
        <dbReference type="SAM" id="MobiDB-lite"/>
    </source>
</evidence>